<accession>A0A250XMA3</accession>
<sequence>MSPPLVLPFRGDQFSFTLNFKESSQDQSSVDFSAVVIGRDGKVLDVINKHKPSALDSAIVTSHDRDVWLDGTNEVFGTFADEAIHVRPKRLDPTAEVIVLVASVPYIPGQASDLSMNSKLEFIVSYPGRLKVSLSFLCTEGSSTIN</sequence>
<gene>
    <name evidence="1" type="ORF">CEUSTIGMA_g11620.t1</name>
</gene>
<keyword evidence="2" id="KW-1185">Reference proteome</keyword>
<evidence type="ECO:0000313" key="2">
    <source>
        <dbReference type="Proteomes" id="UP000232323"/>
    </source>
</evidence>
<name>A0A250XMA3_9CHLO</name>
<dbReference type="Proteomes" id="UP000232323">
    <property type="component" value="Unassembled WGS sequence"/>
</dbReference>
<dbReference type="STRING" id="1157962.A0A250XMA3"/>
<dbReference type="OrthoDB" id="437960at2759"/>
<reference evidence="1 2" key="1">
    <citation type="submission" date="2017-08" db="EMBL/GenBank/DDBJ databases">
        <title>Acidophilic green algal genome provides insights into adaptation to an acidic environment.</title>
        <authorList>
            <person name="Hirooka S."/>
            <person name="Hirose Y."/>
            <person name="Kanesaki Y."/>
            <person name="Higuchi S."/>
            <person name="Fujiwara T."/>
            <person name="Onuma R."/>
            <person name="Era A."/>
            <person name="Ohbayashi R."/>
            <person name="Uzuka A."/>
            <person name="Nozaki H."/>
            <person name="Yoshikawa H."/>
            <person name="Miyagishima S.Y."/>
        </authorList>
    </citation>
    <scope>NUCLEOTIDE SEQUENCE [LARGE SCALE GENOMIC DNA]</scope>
    <source>
        <strain evidence="1 2">NIES-2499</strain>
    </source>
</reference>
<evidence type="ECO:0000313" key="1">
    <source>
        <dbReference type="EMBL" id="GAX84197.1"/>
    </source>
</evidence>
<organism evidence="1 2">
    <name type="scientific">Chlamydomonas eustigma</name>
    <dbReference type="NCBI Taxonomy" id="1157962"/>
    <lineage>
        <taxon>Eukaryota</taxon>
        <taxon>Viridiplantae</taxon>
        <taxon>Chlorophyta</taxon>
        <taxon>core chlorophytes</taxon>
        <taxon>Chlorophyceae</taxon>
        <taxon>CS clade</taxon>
        <taxon>Chlamydomonadales</taxon>
        <taxon>Chlamydomonadaceae</taxon>
        <taxon>Chlamydomonas</taxon>
    </lineage>
</organism>
<dbReference type="EMBL" id="BEGY01000118">
    <property type="protein sequence ID" value="GAX84197.1"/>
    <property type="molecule type" value="Genomic_DNA"/>
</dbReference>
<protein>
    <submittedName>
        <fullName evidence="1">Uncharacterized protein</fullName>
    </submittedName>
</protein>
<comment type="caution">
    <text evidence="1">The sequence shown here is derived from an EMBL/GenBank/DDBJ whole genome shotgun (WGS) entry which is preliminary data.</text>
</comment>
<dbReference type="AlphaFoldDB" id="A0A250XMA3"/>
<proteinExistence type="predicted"/>
<dbReference type="Gene3D" id="2.60.60.30">
    <property type="entry name" value="sav2460 like domains"/>
    <property type="match status" value="1"/>
</dbReference>